<comment type="caution">
    <text evidence="5">The sequence shown here is derived from an EMBL/GenBank/DDBJ whole genome shotgun (WGS) entry which is preliminary data.</text>
</comment>
<dbReference type="EMBL" id="JBHUOM010000002">
    <property type="protein sequence ID" value="MFD2933648.1"/>
    <property type="molecule type" value="Genomic_DNA"/>
</dbReference>
<dbReference type="Gene3D" id="1.10.4030.10">
    <property type="entry name" value="Porin chaperone SurA, peptide-binding domain"/>
    <property type="match status" value="1"/>
</dbReference>
<dbReference type="SUPFAM" id="SSF54534">
    <property type="entry name" value="FKBP-like"/>
    <property type="match status" value="2"/>
</dbReference>
<evidence type="ECO:0000313" key="6">
    <source>
        <dbReference type="Proteomes" id="UP001597512"/>
    </source>
</evidence>
<evidence type="ECO:0000259" key="4">
    <source>
        <dbReference type="PROSITE" id="PS50198"/>
    </source>
</evidence>
<evidence type="ECO:0000256" key="1">
    <source>
        <dbReference type="ARBA" id="ARBA00022729"/>
    </source>
</evidence>
<keyword evidence="6" id="KW-1185">Reference proteome</keyword>
<keyword evidence="2 5" id="KW-0413">Isomerase</keyword>
<dbReference type="InterPro" id="IPR050280">
    <property type="entry name" value="OMP_Chaperone_SurA"/>
</dbReference>
<protein>
    <submittedName>
        <fullName evidence="5">Peptidylprolyl isomerase</fullName>
        <ecNumber evidence="5">5.2.1.8</ecNumber>
    </submittedName>
</protein>
<gene>
    <name evidence="5" type="ORF">ACFS25_07630</name>
</gene>
<dbReference type="RefSeq" id="WP_381498187.1">
    <property type="nucleotide sequence ID" value="NZ_JBHUOM010000002.1"/>
</dbReference>
<dbReference type="InterPro" id="IPR000297">
    <property type="entry name" value="PPIase_PpiC"/>
</dbReference>
<dbReference type="InterPro" id="IPR023058">
    <property type="entry name" value="PPIase_PpiC_CS"/>
</dbReference>
<keyword evidence="2" id="KW-0697">Rotamase</keyword>
<dbReference type="SUPFAM" id="SSF109998">
    <property type="entry name" value="Triger factor/SurA peptide-binding domain-like"/>
    <property type="match status" value="1"/>
</dbReference>
<sequence length="459" mass="51410">MKKVISSALIVFVSWCLTAPTFGQGQGISLNKIIGKVDNYYVLRSDLEESSQSYVGQNQTPPAKCQLLESLIINKMMLAKAEIDSVVVEEKIVDSELDSRMQYMVQQFGSDKNIVEAYGKSLEMLKSELRTQVKDQKIVQKMQQKITTDVKVTPRDVRKFYDGIPKDSLPYIPAEVEVGQIVRFAKPTKEQKEVLREKLLDIKKRVENGEDFAKLAKENSEDVGSAEKGGDLGFAKRGMMVAPFEGAALRLKPNQISDVVESDFGLHLIQLLEIRGAEYHARHVLLRPDYNRLDLTAPTRYLDSLRNLIQIDSLKFDKAAHDYSEDKNTADAGGLLRDAQSGSSRMAMDGSMEYAMFQMLDTMKVGSISAPLPYRTEDGKSSVRLLYFKSKVAPHAADFTKDFEKLQTIVLQNKKNRAIDDWFKKSIADVYITVDPEFHSCRIFGTTQGSAASLSGGSN</sequence>
<dbReference type="PROSITE" id="PS01096">
    <property type="entry name" value="PPIC_PPIASE_1"/>
    <property type="match status" value="1"/>
</dbReference>
<feature type="domain" description="PpiC" evidence="4">
    <location>
        <begin position="173"/>
        <end position="273"/>
    </location>
</feature>
<dbReference type="GO" id="GO:0003755">
    <property type="term" value="F:peptidyl-prolyl cis-trans isomerase activity"/>
    <property type="evidence" value="ECO:0007669"/>
    <property type="project" value="UniProtKB-EC"/>
</dbReference>
<name>A0ABW6AGT3_9BACT</name>
<feature type="chain" id="PRO_5046952406" evidence="3">
    <location>
        <begin position="20"/>
        <end position="459"/>
    </location>
</feature>
<proteinExistence type="predicted"/>
<dbReference type="Proteomes" id="UP001597512">
    <property type="component" value="Unassembled WGS sequence"/>
</dbReference>
<keyword evidence="1 3" id="KW-0732">Signal</keyword>
<dbReference type="EC" id="5.2.1.8" evidence="5"/>
<dbReference type="Pfam" id="PF00639">
    <property type="entry name" value="Rotamase"/>
    <property type="match status" value="1"/>
</dbReference>
<feature type="signal peptide" evidence="3">
    <location>
        <begin position="1"/>
        <end position="19"/>
    </location>
</feature>
<feature type="domain" description="PpiC" evidence="4">
    <location>
        <begin position="276"/>
        <end position="387"/>
    </location>
</feature>
<dbReference type="InterPro" id="IPR046357">
    <property type="entry name" value="PPIase_dom_sf"/>
</dbReference>
<dbReference type="PANTHER" id="PTHR47637">
    <property type="entry name" value="CHAPERONE SURA"/>
    <property type="match status" value="1"/>
</dbReference>
<organism evidence="5 6">
    <name type="scientific">Spirosoma flavum</name>
    <dbReference type="NCBI Taxonomy" id="2048557"/>
    <lineage>
        <taxon>Bacteria</taxon>
        <taxon>Pseudomonadati</taxon>
        <taxon>Bacteroidota</taxon>
        <taxon>Cytophagia</taxon>
        <taxon>Cytophagales</taxon>
        <taxon>Cytophagaceae</taxon>
        <taxon>Spirosoma</taxon>
    </lineage>
</organism>
<accession>A0ABW6AGT3</accession>
<dbReference type="PROSITE" id="PS50198">
    <property type="entry name" value="PPIC_PPIASE_2"/>
    <property type="match status" value="2"/>
</dbReference>
<evidence type="ECO:0000256" key="3">
    <source>
        <dbReference type="SAM" id="SignalP"/>
    </source>
</evidence>
<reference evidence="6" key="1">
    <citation type="journal article" date="2019" name="Int. J. Syst. Evol. Microbiol.">
        <title>The Global Catalogue of Microorganisms (GCM) 10K type strain sequencing project: providing services to taxonomists for standard genome sequencing and annotation.</title>
        <authorList>
            <consortium name="The Broad Institute Genomics Platform"/>
            <consortium name="The Broad Institute Genome Sequencing Center for Infectious Disease"/>
            <person name="Wu L."/>
            <person name="Ma J."/>
        </authorList>
    </citation>
    <scope>NUCLEOTIDE SEQUENCE [LARGE SCALE GENOMIC DNA]</scope>
    <source>
        <strain evidence="6">KCTC 52490</strain>
    </source>
</reference>
<dbReference type="InterPro" id="IPR027304">
    <property type="entry name" value="Trigger_fact/SurA_dom_sf"/>
</dbReference>
<evidence type="ECO:0000256" key="2">
    <source>
        <dbReference type="PROSITE-ProRule" id="PRU00278"/>
    </source>
</evidence>
<dbReference type="Pfam" id="PF13616">
    <property type="entry name" value="Rotamase_3"/>
    <property type="match status" value="1"/>
</dbReference>
<dbReference type="PANTHER" id="PTHR47637:SF1">
    <property type="entry name" value="CHAPERONE SURA"/>
    <property type="match status" value="1"/>
</dbReference>
<dbReference type="Gene3D" id="3.10.50.40">
    <property type="match status" value="2"/>
</dbReference>
<evidence type="ECO:0000313" key="5">
    <source>
        <dbReference type="EMBL" id="MFD2933648.1"/>
    </source>
</evidence>